<dbReference type="EMBL" id="KF439868">
    <property type="protein sequence ID" value="AKG90547.1"/>
    <property type="molecule type" value="Genomic_DNA"/>
</dbReference>
<name>A0A0F7ICF9_RHOHA</name>
<geneLocation type="plasmid" evidence="1">
    <name>pVAPN2012</name>
</geneLocation>
<sequence length="135" mass="14429">MTESLTDFFGPLIASYSRAQAIEDGVLHDVTDAAREHGILLPTAIAAHAWAAAVAWPNPHTASEYEASRAWSVLVYASNALRRAKRLGREGMQEFTFVPAPDLDDAEDIEVTLGVEVGPGDAGEPVLTITAVADR</sequence>
<evidence type="ECO:0000313" key="2">
    <source>
        <dbReference type="EMBL" id="AKG90547.1"/>
    </source>
</evidence>
<dbReference type="AlphaFoldDB" id="A0A0F7ICF9"/>
<geneLocation type="plasmid" evidence="2">
    <name>pVAPN1571</name>
</geneLocation>
<keyword evidence="2" id="KW-0614">Plasmid</keyword>
<accession>A0A0F7ICF9</accession>
<proteinExistence type="predicted"/>
<protein>
    <submittedName>
        <fullName evidence="2">Uncharacterized protein</fullName>
    </submittedName>
</protein>
<dbReference type="RefSeq" id="WP_172685886.1">
    <property type="nucleotide sequence ID" value="NZ_AP024182.1"/>
</dbReference>
<reference evidence="2" key="1">
    <citation type="journal article" date="2015" name="Infect. Immun.">
        <title>An Invertron-Like Linear Plasmid Mediates Intracellular Survival and Virulence in Bovine Isolates of Rhodococcus equi.</title>
        <authorList>
            <person name="Valero-Rello A."/>
            <person name="Hapeshi A."/>
            <person name="Anastasi E."/>
            <person name="Alvarez S."/>
            <person name="Scortti M."/>
            <person name="Meijer W.G."/>
            <person name="MacArthur I."/>
            <person name="Vazquez-Boland J.A."/>
        </authorList>
    </citation>
    <scope>NUCLEOTIDE SEQUENCE</scope>
    <source>
        <strain evidence="2">PAM1571</strain>
        <strain evidence="1">PAM2012</strain>
        <plasmid evidence="2">pVAPN1571</plasmid>
        <plasmid evidence="1">pVAPN2012</plasmid>
    </source>
</reference>
<evidence type="ECO:0000313" key="1">
    <source>
        <dbReference type="EMBL" id="AKF16051.1"/>
    </source>
</evidence>
<dbReference type="EMBL" id="KP851975">
    <property type="protein sequence ID" value="AKF16051.1"/>
    <property type="molecule type" value="Genomic_DNA"/>
</dbReference>
<organism evidence="2">
    <name type="scientific">Rhodococcus hoagii</name>
    <name type="common">Corynebacterium equii</name>
    <dbReference type="NCBI Taxonomy" id="43767"/>
    <lineage>
        <taxon>Bacteria</taxon>
        <taxon>Bacillati</taxon>
        <taxon>Actinomycetota</taxon>
        <taxon>Actinomycetes</taxon>
        <taxon>Mycobacteriales</taxon>
        <taxon>Nocardiaceae</taxon>
        <taxon>Prescottella</taxon>
    </lineage>
</organism>
<gene>
    <name evidence="1" type="ORF">pVAPN2012_0980</name>
    <name evidence="2" type="ORF">pVAPN_0980</name>
</gene>